<protein>
    <submittedName>
        <fullName evidence="1">Uncharacterized protein</fullName>
    </submittedName>
</protein>
<reference evidence="1" key="1">
    <citation type="journal article" date="2021" name="Proc. Natl. Acad. Sci. U.S.A.">
        <title>A Catalog of Tens of Thousands of Viruses from Human Metagenomes Reveals Hidden Associations with Chronic Diseases.</title>
        <authorList>
            <person name="Tisza M.J."/>
            <person name="Buck C.B."/>
        </authorList>
    </citation>
    <scope>NUCLEOTIDE SEQUENCE</scope>
    <source>
        <strain evidence="1">Ct8NQ14</strain>
    </source>
</reference>
<evidence type="ECO:0000313" key="1">
    <source>
        <dbReference type="EMBL" id="DAE08132.1"/>
    </source>
</evidence>
<sequence>MYFIVFLLSFILGHASALYLQNRRRGRKSQ</sequence>
<dbReference type="EMBL" id="BK015464">
    <property type="protein sequence ID" value="DAE08132.1"/>
    <property type="molecule type" value="Genomic_DNA"/>
</dbReference>
<organism evidence="1">
    <name type="scientific">Siphoviridae sp. ct8NQ14</name>
    <dbReference type="NCBI Taxonomy" id="2825363"/>
    <lineage>
        <taxon>Viruses</taxon>
        <taxon>Duplodnaviria</taxon>
        <taxon>Heunggongvirae</taxon>
        <taxon>Uroviricota</taxon>
        <taxon>Caudoviricetes</taxon>
    </lineage>
</organism>
<name>A0A8S5PPK7_9CAUD</name>
<accession>A0A8S5PPK7</accession>
<proteinExistence type="predicted"/>